<dbReference type="RefSeq" id="WP_167128312.1">
    <property type="nucleotide sequence ID" value="NZ_JAANCM010000004.1"/>
</dbReference>
<protein>
    <recommendedName>
        <fullName evidence="1">DdrB-like domain-containing protein</fullName>
    </recommendedName>
</protein>
<dbReference type="EMBL" id="JAANCM010000004">
    <property type="protein sequence ID" value="NHT75994.1"/>
    <property type="molecule type" value="Genomic_DNA"/>
</dbReference>
<keyword evidence="4" id="KW-1185">Reference proteome</keyword>
<evidence type="ECO:0000313" key="3">
    <source>
        <dbReference type="EMBL" id="NHT75994.1"/>
    </source>
</evidence>
<reference evidence="2" key="1">
    <citation type="submission" date="2020-03" db="EMBL/GenBank/DDBJ databases">
        <title>Ferranicluibacter endophyticum gen. nov., sp. nov., a new genus isolated from Rubus ulmifolius Schott. stem.</title>
        <authorList>
            <person name="Roca-Couso R."/>
            <person name="Flores-Felix J.D."/>
            <person name="Igual J.M."/>
            <person name="Rivas R."/>
        </authorList>
    </citation>
    <scope>NUCLEOTIDE SEQUENCE</scope>
    <source>
        <strain evidence="2">CRRU44</strain>
    </source>
</reference>
<evidence type="ECO:0000313" key="2">
    <source>
        <dbReference type="EMBL" id="NHT75934.1"/>
    </source>
</evidence>
<accession>A0AA44CAJ3</accession>
<dbReference type="EMBL" id="JAANCM010000004">
    <property type="protein sequence ID" value="NHT75934.1"/>
    <property type="molecule type" value="Genomic_DNA"/>
</dbReference>
<gene>
    <name evidence="2" type="ORF">G8E10_09290</name>
    <name evidence="3" type="ORF">G8E10_09625</name>
</gene>
<proteinExistence type="predicted"/>
<dbReference type="Proteomes" id="UP001155840">
    <property type="component" value="Unassembled WGS sequence"/>
</dbReference>
<dbReference type="AlphaFoldDB" id="A0AA44CAJ3"/>
<dbReference type="Pfam" id="PF18763">
    <property type="entry name" value="ddrB-ParB"/>
    <property type="match status" value="1"/>
</dbReference>
<evidence type="ECO:0000259" key="1">
    <source>
        <dbReference type="Pfam" id="PF18763"/>
    </source>
</evidence>
<comment type="caution">
    <text evidence="2">The sequence shown here is derived from an EMBL/GenBank/DDBJ whole genome shotgun (WGS) entry which is preliminary data.</text>
</comment>
<name>A0AA44CAJ3_9HYPH</name>
<evidence type="ECO:0000313" key="4">
    <source>
        <dbReference type="Proteomes" id="UP001155840"/>
    </source>
</evidence>
<dbReference type="InterPro" id="IPR041398">
    <property type="entry name" value="DdrB_dom"/>
</dbReference>
<sequence>MPMIVQEKDMAGALQLAARSPLQGIDPGFLGRFESDYAAMRDFSNSDAMSRHTSDVQGEFIQQLYEKGDLEARQWVGGGGATLIRQGDEKAQQWFEQWKGRNPAADLAFPTPETMESEAIRRMGGARQESNSLQARSNSMRSGVGGFLGTAAGAMTDPINIAATALGAVSGGLAGGILRTAMIEGGVNLASETAIQALTLGDKQKADPTFGASDALYEVGAAGVGGAVLGGGLKGLAAAWSRAKTGQWPSHVRDTGAVLTREATIPASRFEKTVAGDSAHRAAVMKAADDIQRGRPVELPPEAFTQANTRPGRVYDADGNNIGVRYEVVEADDLVTSHLDDLGVNPEFPPELQPRDRSRALSQDQIAGIAANLQPERLGFSAQAESGAPIVGADGLVESGNGRVMALRRAYQQNDVPASNYRSFLKAQNFDVDAMRNPVLIARRVTDLDPEARVGFVNAANRSTAMRLGASEQALADARLLDADLLGRLDGADVKASGNQAFARGFMSKLPRAEQGSLIDKDGFLSQEGERRITSALMGRAYGEPVLLGRALEDTDNNIKTIAGALADSSAPWSMMRDAVARGEIPSGMDITDDLLNAVKMVMRARDEGRPVGELVHQAEMFGGPDELAKIVARSLFSDADMKRPIGRAKMAAFLRDYASEAMKNDAGPRLFGDALGASDILKSSLDRVGRQDLMQVAEERLSSTAIDKLAEAPETVEASIMDGLRLVADNEEQVVAGKAEPIRIDIGDGRGERTLDEILNEADEEIAAAGEIEACTIGSAAE</sequence>
<organism evidence="2 4">
    <name type="scientific">Ferranicluibacter rubi</name>
    <dbReference type="NCBI Taxonomy" id="2715133"/>
    <lineage>
        <taxon>Bacteria</taxon>
        <taxon>Pseudomonadati</taxon>
        <taxon>Pseudomonadota</taxon>
        <taxon>Alphaproteobacteria</taxon>
        <taxon>Hyphomicrobiales</taxon>
        <taxon>Rhizobiaceae</taxon>
        <taxon>Ferranicluibacter</taxon>
    </lineage>
</organism>
<feature type="domain" description="DdrB-like" evidence="1">
    <location>
        <begin position="318"/>
        <end position="444"/>
    </location>
</feature>